<keyword evidence="2" id="KW-0812">Transmembrane</keyword>
<feature type="compositionally biased region" description="Polar residues" evidence="1">
    <location>
        <begin position="194"/>
        <end position="210"/>
    </location>
</feature>
<dbReference type="Proteomes" id="UP000501747">
    <property type="component" value="Chromosome"/>
</dbReference>
<keyword evidence="2" id="KW-1133">Transmembrane helix</keyword>
<proteinExistence type="predicted"/>
<evidence type="ECO:0000256" key="2">
    <source>
        <dbReference type="SAM" id="Phobius"/>
    </source>
</evidence>
<feature type="region of interest" description="Disordered" evidence="1">
    <location>
        <begin position="183"/>
        <end position="210"/>
    </location>
</feature>
<dbReference type="EMBL" id="CP049887">
    <property type="protein sequence ID" value="QIL49191.1"/>
    <property type="molecule type" value="Genomic_DNA"/>
</dbReference>
<protein>
    <submittedName>
        <fullName evidence="3">Uncharacterized protein</fullName>
    </submittedName>
</protein>
<keyword evidence="2" id="KW-0472">Membrane</keyword>
<name>A0A6G8AVS8_9ENTE</name>
<keyword evidence="4" id="KW-1185">Reference proteome</keyword>
<feature type="transmembrane region" description="Helical" evidence="2">
    <location>
        <begin position="24"/>
        <end position="42"/>
    </location>
</feature>
<dbReference type="RefSeq" id="WP_166035317.1">
    <property type="nucleotide sequence ID" value="NZ_CP049887.1"/>
</dbReference>
<sequence>MKANTKNSGGLQGQLLTVLKKKKTIAIIVVVVASLIIGKIFVSMYRETIRENQIESVAKVTFKNKQFKNVKDSDIKTMLASKDQIVLAVIDPTDNKGYTELEKMFNQNKAVEGLPNTVYVYQPIYDSKKSLGELKIDKKNTFLLIEQGKEKKRFAFDTLENGTTELVDQVNLMINPKIPQKKPVRVEKKEELDFSSNPNGGTHTSEVQFE</sequence>
<organism evidence="3 4">
    <name type="scientific">Vagococcus hydrophili</name>
    <dbReference type="NCBI Taxonomy" id="2714947"/>
    <lineage>
        <taxon>Bacteria</taxon>
        <taxon>Bacillati</taxon>
        <taxon>Bacillota</taxon>
        <taxon>Bacilli</taxon>
        <taxon>Lactobacillales</taxon>
        <taxon>Enterococcaceae</taxon>
        <taxon>Vagococcus</taxon>
    </lineage>
</organism>
<accession>A0A6G8AVS8</accession>
<evidence type="ECO:0000313" key="3">
    <source>
        <dbReference type="EMBL" id="QIL49191.1"/>
    </source>
</evidence>
<dbReference type="AlphaFoldDB" id="A0A6G8AVS8"/>
<dbReference type="KEGG" id="vhy:G7082_12175"/>
<evidence type="ECO:0000313" key="4">
    <source>
        <dbReference type="Proteomes" id="UP000501747"/>
    </source>
</evidence>
<evidence type="ECO:0000256" key="1">
    <source>
        <dbReference type="SAM" id="MobiDB-lite"/>
    </source>
</evidence>
<gene>
    <name evidence="3" type="ORF">G7082_12175</name>
</gene>
<reference evidence="3 4" key="1">
    <citation type="submission" date="2020-03" db="EMBL/GenBank/DDBJ databases">
        <title>Vagococcus sp. nov., isolated from beetles.</title>
        <authorList>
            <person name="Hyun D.-W."/>
            <person name="Bae J.-W."/>
        </authorList>
    </citation>
    <scope>NUCLEOTIDE SEQUENCE [LARGE SCALE GENOMIC DNA]</scope>
    <source>
        <strain evidence="3 4">HDW17B</strain>
    </source>
</reference>